<dbReference type="Proteomes" id="UP000433575">
    <property type="component" value="Unassembled WGS sequence"/>
</dbReference>
<dbReference type="InterPro" id="IPR016181">
    <property type="entry name" value="Acyl_CoA_acyltransferase"/>
</dbReference>
<dbReference type="GO" id="GO:0016747">
    <property type="term" value="F:acyltransferase activity, transferring groups other than amino-acyl groups"/>
    <property type="evidence" value="ECO:0007669"/>
    <property type="project" value="InterPro"/>
</dbReference>
<dbReference type="EMBL" id="WKPI01000047">
    <property type="protein sequence ID" value="MSC34868.1"/>
    <property type="molecule type" value="Genomic_DNA"/>
</dbReference>
<dbReference type="RefSeq" id="WP_154240465.1">
    <property type="nucleotide sequence ID" value="NZ_CALJPI010000292.1"/>
</dbReference>
<keyword evidence="5" id="KW-1185">Reference proteome</keyword>
<dbReference type="AlphaFoldDB" id="A0A6N7SB76"/>
<protein>
    <submittedName>
        <fullName evidence="2">GNAT family N-acetyltransferase</fullName>
    </submittedName>
</protein>
<name>A0A6N7SB76_9FIRM</name>
<dbReference type="InterPro" id="IPR000182">
    <property type="entry name" value="GNAT_dom"/>
</dbReference>
<keyword evidence="2" id="KW-0808">Transferase</keyword>
<dbReference type="EMBL" id="WKPJ01000044">
    <property type="protein sequence ID" value="MSA91097.1"/>
    <property type="molecule type" value="Genomic_DNA"/>
</dbReference>
<feature type="domain" description="N-acetyltransferase" evidence="1">
    <location>
        <begin position="2"/>
        <end position="166"/>
    </location>
</feature>
<dbReference type="Pfam" id="PF00583">
    <property type="entry name" value="Acetyltransf_1"/>
    <property type="match status" value="1"/>
</dbReference>
<dbReference type="Gene3D" id="3.40.630.30">
    <property type="match status" value="1"/>
</dbReference>
<evidence type="ECO:0000259" key="1">
    <source>
        <dbReference type="PROSITE" id="PS51186"/>
    </source>
</evidence>
<evidence type="ECO:0000313" key="3">
    <source>
        <dbReference type="EMBL" id="MSC34868.1"/>
    </source>
</evidence>
<proteinExistence type="predicted"/>
<gene>
    <name evidence="3" type="ORF">GKD88_17245</name>
    <name evidence="2" type="ORF">GKE08_17365</name>
</gene>
<comment type="caution">
    <text evidence="2">The sequence shown here is derived from an EMBL/GenBank/DDBJ whole genome shotgun (WGS) entry which is preliminary data.</text>
</comment>
<organism evidence="2 4">
    <name type="scientific">Holdemania massiliensis</name>
    <dbReference type="NCBI Taxonomy" id="1468449"/>
    <lineage>
        <taxon>Bacteria</taxon>
        <taxon>Bacillati</taxon>
        <taxon>Bacillota</taxon>
        <taxon>Erysipelotrichia</taxon>
        <taxon>Erysipelotrichales</taxon>
        <taxon>Erysipelotrichaceae</taxon>
        <taxon>Holdemania</taxon>
    </lineage>
</organism>
<evidence type="ECO:0000313" key="4">
    <source>
        <dbReference type="Proteomes" id="UP000433575"/>
    </source>
</evidence>
<dbReference type="OrthoDB" id="9792929at2"/>
<evidence type="ECO:0000313" key="5">
    <source>
        <dbReference type="Proteomes" id="UP000480929"/>
    </source>
</evidence>
<reference evidence="4 5" key="1">
    <citation type="journal article" date="2019" name="Nat. Med.">
        <title>A library of human gut bacterial isolates paired with longitudinal multiomics data enables mechanistic microbiome research.</title>
        <authorList>
            <person name="Poyet M."/>
            <person name="Groussin M."/>
            <person name="Gibbons S.M."/>
            <person name="Avila-Pacheco J."/>
            <person name="Jiang X."/>
            <person name="Kearney S.M."/>
            <person name="Perrotta A.R."/>
            <person name="Berdy B."/>
            <person name="Zhao S."/>
            <person name="Lieberman T.D."/>
            <person name="Swanson P.K."/>
            <person name="Smith M."/>
            <person name="Roesemann S."/>
            <person name="Alexander J.E."/>
            <person name="Rich S.A."/>
            <person name="Livny J."/>
            <person name="Vlamakis H."/>
            <person name="Clish C."/>
            <person name="Bullock K."/>
            <person name="Deik A."/>
            <person name="Scott J."/>
            <person name="Pierce K.A."/>
            <person name="Xavier R.J."/>
            <person name="Alm E.J."/>
        </authorList>
    </citation>
    <scope>NUCLEOTIDE SEQUENCE [LARGE SCALE GENOMIC DNA]</scope>
    <source>
        <strain evidence="2 4">BIOML-A4</strain>
        <strain evidence="3 5">BIOML-A5</strain>
    </source>
</reference>
<sequence length="166" mass="18645">MITFAAASKDCLGRLVRLKHRVWQETYAGIYPESWLREFDEAGHAEKFCKAIADRESQVCLILVEGQDAGYFILGKPKHPIIGVAMSVNALYLTSDFQHQGLGSQVWTEILRRAKAAGQTVIGCRCNAHNHRALAFYKRRGGEEIALDLGHADRSLDQIAFLFRVQ</sequence>
<dbReference type="Proteomes" id="UP000480929">
    <property type="component" value="Unassembled WGS sequence"/>
</dbReference>
<evidence type="ECO:0000313" key="2">
    <source>
        <dbReference type="EMBL" id="MSA91097.1"/>
    </source>
</evidence>
<dbReference type="PROSITE" id="PS51186">
    <property type="entry name" value="GNAT"/>
    <property type="match status" value="1"/>
</dbReference>
<dbReference type="SUPFAM" id="SSF55729">
    <property type="entry name" value="Acyl-CoA N-acyltransferases (Nat)"/>
    <property type="match status" value="1"/>
</dbReference>
<accession>A0A6N7SB76</accession>